<reference evidence="1 2" key="1">
    <citation type="submission" date="2013-11" db="EMBL/GenBank/DDBJ databases">
        <title>The Genome Sequence of Phytophthora parasitica P1976.</title>
        <authorList>
            <consortium name="The Broad Institute Genomics Platform"/>
            <person name="Russ C."/>
            <person name="Tyler B."/>
            <person name="Panabieres F."/>
            <person name="Shan W."/>
            <person name="Tripathy S."/>
            <person name="Grunwald N."/>
            <person name="Machado M."/>
            <person name="Johnson C.S."/>
            <person name="Walker B."/>
            <person name="Young S."/>
            <person name="Zeng Q."/>
            <person name="Gargeya S."/>
            <person name="Fitzgerald M."/>
            <person name="Haas B."/>
            <person name="Abouelleil A."/>
            <person name="Allen A.W."/>
            <person name="Alvarado L."/>
            <person name="Arachchi H.M."/>
            <person name="Berlin A.M."/>
            <person name="Chapman S.B."/>
            <person name="Gainer-Dewar J."/>
            <person name="Goldberg J."/>
            <person name="Griggs A."/>
            <person name="Gujja S."/>
            <person name="Hansen M."/>
            <person name="Howarth C."/>
            <person name="Imamovic A."/>
            <person name="Ireland A."/>
            <person name="Larimer J."/>
            <person name="McCowan C."/>
            <person name="Murphy C."/>
            <person name="Pearson M."/>
            <person name="Poon T.W."/>
            <person name="Priest M."/>
            <person name="Roberts A."/>
            <person name="Saif S."/>
            <person name="Shea T."/>
            <person name="Sisk P."/>
            <person name="Sykes S."/>
            <person name="Wortman J."/>
            <person name="Nusbaum C."/>
            <person name="Birren B."/>
        </authorList>
    </citation>
    <scope>NUCLEOTIDE SEQUENCE [LARGE SCALE GENOMIC DNA]</scope>
    <source>
        <strain evidence="1 2">P1976</strain>
    </source>
</reference>
<protein>
    <submittedName>
        <fullName evidence="1">Uncharacterized protein</fullName>
    </submittedName>
</protein>
<evidence type="ECO:0000313" key="1">
    <source>
        <dbReference type="EMBL" id="ETO69958.1"/>
    </source>
</evidence>
<dbReference type="AlphaFoldDB" id="A0A080ZTJ7"/>
<comment type="caution">
    <text evidence="1">The sequence shown here is derived from an EMBL/GenBank/DDBJ whole genome shotgun (WGS) entry which is preliminary data.</text>
</comment>
<accession>A0A080ZTJ7</accession>
<evidence type="ECO:0000313" key="2">
    <source>
        <dbReference type="Proteomes" id="UP000028582"/>
    </source>
</evidence>
<dbReference type="Proteomes" id="UP000028582">
    <property type="component" value="Unassembled WGS sequence"/>
</dbReference>
<sequence>MNEDDNGGEQTPAAITGLVGLWFNFPQATGETATAIMGHRKTPYHEPAFGIGKGVLKGSRVDRRARQVDTGEKNNEAKTANIL</sequence>
<proteinExistence type="predicted"/>
<name>A0A080ZTJ7_PHYNI</name>
<dbReference type="EMBL" id="ANJA01002444">
    <property type="protein sequence ID" value="ETO69958.1"/>
    <property type="molecule type" value="Genomic_DNA"/>
</dbReference>
<gene>
    <name evidence="1" type="ORF">F444_13533</name>
</gene>
<organism evidence="1 2">
    <name type="scientific">Phytophthora nicotianae P1976</name>
    <dbReference type="NCBI Taxonomy" id="1317066"/>
    <lineage>
        <taxon>Eukaryota</taxon>
        <taxon>Sar</taxon>
        <taxon>Stramenopiles</taxon>
        <taxon>Oomycota</taxon>
        <taxon>Peronosporomycetes</taxon>
        <taxon>Peronosporales</taxon>
        <taxon>Peronosporaceae</taxon>
        <taxon>Phytophthora</taxon>
    </lineage>
</organism>